<dbReference type="Proteomes" id="UP001317705">
    <property type="component" value="Chromosome"/>
</dbReference>
<dbReference type="EMBL" id="AP027151">
    <property type="protein sequence ID" value="BDV42680.1"/>
    <property type="molecule type" value="Genomic_DNA"/>
</dbReference>
<sequence length="91" mass="10572">MVRIFRKCEGGKIQGIYDRFVQKTEIWRQRLNDGKVMAQEIVAKNEICTRDKYVQLFQRSLVVEASFSFKCLSGIYSTDMIELAAIGFKVQ</sequence>
<organism evidence="1 2">
    <name type="scientific">Geotalea uraniireducens</name>
    <dbReference type="NCBI Taxonomy" id="351604"/>
    <lineage>
        <taxon>Bacteria</taxon>
        <taxon>Pseudomonadati</taxon>
        <taxon>Thermodesulfobacteriota</taxon>
        <taxon>Desulfuromonadia</taxon>
        <taxon>Geobacterales</taxon>
        <taxon>Geobacteraceae</taxon>
        <taxon>Geotalea</taxon>
    </lineage>
</organism>
<name>A0ABN6VU45_9BACT</name>
<protein>
    <submittedName>
        <fullName evidence="1">Uncharacterized protein</fullName>
    </submittedName>
</protein>
<proteinExistence type="predicted"/>
<gene>
    <name evidence="1" type="ORF">GURASL_16030</name>
</gene>
<reference evidence="1 2" key="1">
    <citation type="submission" date="2022-12" db="EMBL/GenBank/DDBJ databases">
        <title>Polyphasic characterization of Geotalea uranireducens NIT-SL11 newly isolated from a complex of sewage sludge and microbially reduced graphene oxide.</title>
        <authorList>
            <person name="Xie L."/>
            <person name="Yoshida N."/>
            <person name="Meng L."/>
        </authorList>
    </citation>
    <scope>NUCLEOTIDE SEQUENCE [LARGE SCALE GENOMIC DNA]</scope>
    <source>
        <strain evidence="1 2">NIT-SL11</strain>
    </source>
</reference>
<evidence type="ECO:0000313" key="1">
    <source>
        <dbReference type="EMBL" id="BDV42680.1"/>
    </source>
</evidence>
<evidence type="ECO:0000313" key="2">
    <source>
        <dbReference type="Proteomes" id="UP001317705"/>
    </source>
</evidence>
<keyword evidence="2" id="KW-1185">Reference proteome</keyword>
<accession>A0ABN6VU45</accession>